<dbReference type="Gene3D" id="3.30.420.10">
    <property type="entry name" value="Ribonuclease H-like superfamily/Ribonuclease H"/>
    <property type="match status" value="1"/>
</dbReference>
<dbReference type="InterPro" id="IPR051917">
    <property type="entry name" value="Transposase-Integrase"/>
</dbReference>
<dbReference type="SUPFAM" id="SSF53098">
    <property type="entry name" value="Ribonuclease H-like"/>
    <property type="match status" value="1"/>
</dbReference>
<proteinExistence type="predicted"/>
<keyword evidence="2" id="KW-0614">Plasmid</keyword>
<name>A0A2Z4YSD7_RHILE</name>
<reference evidence="2 3" key="1">
    <citation type="submission" date="2018-07" db="EMBL/GenBank/DDBJ databases">
        <title>Rhizobium leguminosarum strain:ATCC 14479 Genome sequencing and assembly.</title>
        <authorList>
            <person name="Chakraborty R."/>
        </authorList>
    </citation>
    <scope>NUCLEOTIDE SEQUENCE [LARGE SCALE GENOMIC DNA]</scope>
    <source>
        <strain evidence="2 3">ATCC 14479</strain>
        <plasmid evidence="3">Plasmid unnamed1</plasmid>
    </source>
</reference>
<dbReference type="PROSITE" id="PS50994">
    <property type="entry name" value="INTEGRASE"/>
    <property type="match status" value="1"/>
</dbReference>
<dbReference type="Proteomes" id="UP000251166">
    <property type="component" value="Plasmid unnamed1"/>
</dbReference>
<evidence type="ECO:0000313" key="3">
    <source>
        <dbReference type="Proteomes" id="UP000251166"/>
    </source>
</evidence>
<dbReference type="EMBL" id="CP030761">
    <property type="protein sequence ID" value="AXA43322.1"/>
    <property type="molecule type" value="Genomic_DNA"/>
</dbReference>
<dbReference type="AlphaFoldDB" id="A0A2Z4YSD7"/>
<dbReference type="GO" id="GO:0015074">
    <property type="term" value="P:DNA integration"/>
    <property type="evidence" value="ECO:0007669"/>
    <property type="project" value="InterPro"/>
</dbReference>
<dbReference type="NCBIfam" id="NF033563">
    <property type="entry name" value="transpos_IS30"/>
    <property type="match status" value="1"/>
</dbReference>
<organism evidence="2 3">
    <name type="scientific">Rhizobium leguminosarum</name>
    <dbReference type="NCBI Taxonomy" id="384"/>
    <lineage>
        <taxon>Bacteria</taxon>
        <taxon>Pseudomonadati</taxon>
        <taxon>Pseudomonadota</taxon>
        <taxon>Alphaproteobacteria</taxon>
        <taxon>Hyphomicrobiales</taxon>
        <taxon>Rhizobiaceae</taxon>
        <taxon>Rhizobium/Agrobacterium group</taxon>
        <taxon>Rhizobium</taxon>
    </lineage>
</organism>
<dbReference type="GO" id="GO:0005829">
    <property type="term" value="C:cytosol"/>
    <property type="evidence" value="ECO:0007669"/>
    <property type="project" value="TreeGrafter"/>
</dbReference>
<dbReference type="InterPro" id="IPR036397">
    <property type="entry name" value="RNaseH_sf"/>
</dbReference>
<evidence type="ECO:0000313" key="2">
    <source>
        <dbReference type="EMBL" id="AXA43322.1"/>
    </source>
</evidence>
<protein>
    <submittedName>
        <fullName evidence="2">Integrase core domain family protein</fullName>
    </submittedName>
</protein>
<dbReference type="PANTHER" id="PTHR10948">
    <property type="entry name" value="TRANSPOSASE"/>
    <property type="match status" value="1"/>
</dbReference>
<evidence type="ECO:0000259" key="1">
    <source>
        <dbReference type="PROSITE" id="PS50994"/>
    </source>
</evidence>
<dbReference type="GO" id="GO:0032196">
    <property type="term" value="P:transposition"/>
    <property type="evidence" value="ECO:0007669"/>
    <property type="project" value="TreeGrafter"/>
</dbReference>
<dbReference type="InterPro" id="IPR012337">
    <property type="entry name" value="RNaseH-like_sf"/>
</dbReference>
<feature type="domain" description="Integrase catalytic" evidence="1">
    <location>
        <begin position="193"/>
        <end position="357"/>
    </location>
</feature>
<dbReference type="GO" id="GO:0004803">
    <property type="term" value="F:transposase activity"/>
    <property type="evidence" value="ECO:0007669"/>
    <property type="project" value="TreeGrafter"/>
</dbReference>
<gene>
    <name evidence="2" type="ORF">DLJ82_5761</name>
</gene>
<dbReference type="InterPro" id="IPR053392">
    <property type="entry name" value="Transposase_IS30-like"/>
</dbReference>
<dbReference type="InterPro" id="IPR001584">
    <property type="entry name" value="Integrase_cat-core"/>
</dbReference>
<sequence>MKNSSISYKRHRFPQQIIAHAVWLYFRFPLSLRLVEELLLERGIIVSYETIRRWGRKFGPAYAKQLRRRRPSRQDVWHLDEVVVSIAGRKHWLWRAVEERRRRLRKLRRHPHLRDLVIDRLKAHWSPEQIAGRLLADGVSPVRICPETIYRFIYCKEDYPLGLYQHLPERRRRRRRRGARKSRDGLIPLDCRISQRPDFIDDRSQFGHWEGDLLIFRRELGETNVTSLVERKSRYTVMIKNRSRHSRPIMDKIIHAFSPLPSFARRSFTFDRGTEFSAFRALEDGIGARSWFCDPNSPWQKGAVENTNKRIRRFMPGDTDLSNVAQQQLVDLAHHLNSLPRKCLGYKTPAEVFMAHLRECG</sequence>
<accession>A0A2Z4YSD7</accession>
<geneLocation type="plasmid" evidence="2 3">
    <name>unnamed1</name>
</geneLocation>
<dbReference type="PANTHER" id="PTHR10948:SF23">
    <property type="entry name" value="TRANSPOSASE INSI FOR INSERTION SEQUENCE ELEMENT IS30A-RELATED"/>
    <property type="match status" value="1"/>
</dbReference>
<dbReference type="GO" id="GO:0003676">
    <property type="term" value="F:nucleic acid binding"/>
    <property type="evidence" value="ECO:0007669"/>
    <property type="project" value="InterPro"/>
</dbReference>